<reference evidence="3 4" key="1">
    <citation type="submission" date="2020-08" db="EMBL/GenBank/DDBJ databases">
        <title>Complete genome sequence of Klebsiella pneumoniae KP2757.</title>
        <authorList>
            <person name="Zhang X."/>
        </authorList>
    </citation>
    <scope>NUCLEOTIDE SEQUENCE [LARGE SCALE GENOMIC DNA]</scope>
    <source>
        <strain evidence="3 4">KP2757</strain>
    </source>
</reference>
<dbReference type="PANTHER" id="PTHR43669">
    <property type="entry name" value="5-KETO-D-GLUCONATE 5-REDUCTASE"/>
    <property type="match status" value="1"/>
</dbReference>
<evidence type="ECO:0000256" key="1">
    <source>
        <dbReference type="ARBA" id="ARBA00006484"/>
    </source>
</evidence>
<dbReference type="AlphaFoldDB" id="A0A0B7G9X0"/>
<dbReference type="GO" id="GO:0016491">
    <property type="term" value="F:oxidoreductase activity"/>
    <property type="evidence" value="ECO:0007669"/>
    <property type="project" value="UniProtKB-KW"/>
</dbReference>
<accession>A0A0B7G9X0</accession>
<dbReference type="InterPro" id="IPR036291">
    <property type="entry name" value="NAD(P)-bd_dom_sf"/>
</dbReference>
<dbReference type="Proteomes" id="UP000516181">
    <property type="component" value="Chromosome"/>
</dbReference>
<evidence type="ECO:0000313" key="3">
    <source>
        <dbReference type="EMBL" id="QNP27193.1"/>
    </source>
</evidence>
<dbReference type="PANTHER" id="PTHR43669:SF3">
    <property type="entry name" value="ALCOHOL DEHYDROGENASE, PUTATIVE (AFU_ORTHOLOGUE AFUA_3G03445)-RELATED"/>
    <property type="match status" value="1"/>
</dbReference>
<dbReference type="Pfam" id="PF00106">
    <property type="entry name" value="adh_short"/>
    <property type="match status" value="1"/>
</dbReference>
<keyword evidence="2" id="KW-0560">Oxidoreductase</keyword>
<dbReference type="CDD" id="cd05233">
    <property type="entry name" value="SDR_c"/>
    <property type="match status" value="1"/>
</dbReference>
<gene>
    <name evidence="3" type="ORF">IAP99_13045</name>
</gene>
<comment type="similarity">
    <text evidence="1">Belongs to the short-chain dehydrogenases/reductases (SDR) family.</text>
</comment>
<evidence type="ECO:0000313" key="4">
    <source>
        <dbReference type="Proteomes" id="UP000516181"/>
    </source>
</evidence>
<proteinExistence type="inferred from homology"/>
<sequence>MKTFLSIGSGPGMGMATASRFAGEGFRVVLSSRSKSNVAAQADQLRAAGFAAEGRVADASDITSIAELIREVEVETGGVDVLHFNAAAMHDGNLETQSVAGFIQDLTTNIGAVYAAIKAVSPRMAARGEGAILLTGGMFATQPHPEYLTLSVGKAGLLNLTHGLFPVLKAQNIHLSIVTVGAYVTPGSAEAREIADLFWQQYRQPSAQWTAEAFYPVPHHQ</sequence>
<protein>
    <submittedName>
        <fullName evidence="3">SDR family oxidoreductase</fullName>
    </submittedName>
</protein>
<name>A0A0B7G9X0_KLEVA</name>
<dbReference type="Gene3D" id="3.40.50.720">
    <property type="entry name" value="NAD(P)-binding Rossmann-like Domain"/>
    <property type="match status" value="1"/>
</dbReference>
<dbReference type="OMA" id="QYSPVPH"/>
<dbReference type="EMBL" id="CP060807">
    <property type="protein sequence ID" value="QNP27193.1"/>
    <property type="molecule type" value="Genomic_DNA"/>
</dbReference>
<dbReference type="RefSeq" id="WP_012968199.1">
    <property type="nucleotide sequence ID" value="NZ_BIGL01000001.1"/>
</dbReference>
<dbReference type="SUPFAM" id="SSF51735">
    <property type="entry name" value="NAD(P)-binding Rossmann-fold domains"/>
    <property type="match status" value="1"/>
</dbReference>
<organism evidence="3 4">
    <name type="scientific">Klebsiella variicola</name>
    <dbReference type="NCBI Taxonomy" id="244366"/>
    <lineage>
        <taxon>Bacteria</taxon>
        <taxon>Pseudomonadati</taxon>
        <taxon>Pseudomonadota</taxon>
        <taxon>Gammaproteobacteria</taxon>
        <taxon>Enterobacterales</taxon>
        <taxon>Enterobacteriaceae</taxon>
        <taxon>Klebsiella/Raoultella group</taxon>
        <taxon>Klebsiella</taxon>
        <taxon>Klebsiella pneumoniae complex</taxon>
    </lineage>
</organism>
<evidence type="ECO:0000256" key="2">
    <source>
        <dbReference type="ARBA" id="ARBA00023002"/>
    </source>
</evidence>
<dbReference type="InterPro" id="IPR002347">
    <property type="entry name" value="SDR_fam"/>
</dbReference>